<evidence type="ECO:0000313" key="10">
    <source>
        <dbReference type="EMBL" id="JAT80807.1"/>
    </source>
</evidence>
<evidence type="ECO:0000256" key="1">
    <source>
        <dbReference type="ARBA" id="ARBA00004123"/>
    </source>
</evidence>
<protein>
    <recommendedName>
        <fullName evidence="9">C2H2-type domain-containing protein</fullName>
    </recommendedName>
</protein>
<proteinExistence type="predicted"/>
<dbReference type="PANTHER" id="PTHR24393:SF34">
    <property type="entry name" value="PR_SET DOMAIN 13"/>
    <property type="match status" value="1"/>
</dbReference>
<dbReference type="PANTHER" id="PTHR24393">
    <property type="entry name" value="ZINC FINGER PROTEIN"/>
    <property type="match status" value="1"/>
</dbReference>
<dbReference type="GO" id="GO:0005634">
    <property type="term" value="C:nucleus"/>
    <property type="evidence" value="ECO:0007669"/>
    <property type="project" value="UniProtKB-SubCell"/>
</dbReference>
<feature type="domain" description="C2H2-type" evidence="9">
    <location>
        <begin position="239"/>
        <end position="267"/>
    </location>
</feature>
<evidence type="ECO:0000256" key="8">
    <source>
        <dbReference type="PROSITE-ProRule" id="PRU00042"/>
    </source>
</evidence>
<dbReference type="EMBL" id="GDQN01010247">
    <property type="protein sequence ID" value="JAT80807.1"/>
    <property type="molecule type" value="Transcribed_RNA"/>
</dbReference>
<dbReference type="PROSITE" id="PS00028">
    <property type="entry name" value="ZINC_FINGER_C2H2_1"/>
    <property type="match status" value="8"/>
</dbReference>
<feature type="domain" description="C2H2-type" evidence="9">
    <location>
        <begin position="181"/>
        <end position="208"/>
    </location>
</feature>
<feature type="domain" description="C2H2-type" evidence="9">
    <location>
        <begin position="7"/>
        <end position="36"/>
    </location>
</feature>
<organism evidence="10">
    <name type="scientific">Pectinophora gossypiella</name>
    <name type="common">Cotton pink bollworm</name>
    <name type="synonym">Depressaria gossypiella</name>
    <dbReference type="NCBI Taxonomy" id="13191"/>
    <lineage>
        <taxon>Eukaryota</taxon>
        <taxon>Metazoa</taxon>
        <taxon>Ecdysozoa</taxon>
        <taxon>Arthropoda</taxon>
        <taxon>Hexapoda</taxon>
        <taxon>Insecta</taxon>
        <taxon>Pterygota</taxon>
        <taxon>Neoptera</taxon>
        <taxon>Endopterygota</taxon>
        <taxon>Lepidoptera</taxon>
        <taxon>Glossata</taxon>
        <taxon>Ditrysia</taxon>
        <taxon>Gelechioidea</taxon>
        <taxon>Gelechiidae</taxon>
        <taxon>Apatetrinae</taxon>
        <taxon>Pectinophora</taxon>
    </lineage>
</organism>
<dbReference type="SMART" id="SM00355">
    <property type="entry name" value="ZnF_C2H2"/>
    <property type="match status" value="9"/>
</dbReference>
<dbReference type="GO" id="GO:0001228">
    <property type="term" value="F:DNA-binding transcription activator activity, RNA polymerase II-specific"/>
    <property type="evidence" value="ECO:0007669"/>
    <property type="project" value="TreeGrafter"/>
</dbReference>
<name>A0A1E1W1D7_PECGO</name>
<evidence type="ECO:0000256" key="5">
    <source>
        <dbReference type="ARBA" id="ARBA00022833"/>
    </source>
</evidence>
<evidence type="ECO:0000256" key="3">
    <source>
        <dbReference type="ARBA" id="ARBA00022737"/>
    </source>
</evidence>
<evidence type="ECO:0000256" key="6">
    <source>
        <dbReference type="ARBA" id="ARBA00023125"/>
    </source>
</evidence>
<keyword evidence="5" id="KW-0862">Zinc</keyword>
<dbReference type="OrthoDB" id="2687452at2759"/>
<dbReference type="FunFam" id="3.30.160.60:FF:000145">
    <property type="entry name" value="Zinc finger protein 574"/>
    <property type="match status" value="1"/>
</dbReference>
<feature type="domain" description="C2H2-type" evidence="9">
    <location>
        <begin position="209"/>
        <end position="234"/>
    </location>
</feature>
<dbReference type="PROSITE" id="PS50157">
    <property type="entry name" value="ZINC_FINGER_C2H2_2"/>
    <property type="match status" value="9"/>
</dbReference>
<dbReference type="FunFam" id="3.30.160.60:FF:000045">
    <property type="entry name" value="ZFP69 zinc finger protein B"/>
    <property type="match status" value="1"/>
</dbReference>
<comment type="subcellular location">
    <subcellularLocation>
        <location evidence="1">Nucleus</location>
    </subcellularLocation>
</comment>
<keyword evidence="3" id="KW-0677">Repeat</keyword>
<reference evidence="10" key="1">
    <citation type="submission" date="2015-09" db="EMBL/GenBank/DDBJ databases">
        <title>De novo assembly of Pectinophora gossypiella (Pink Bollworm) gut transcriptome.</title>
        <authorList>
            <person name="Tassone E.E."/>
        </authorList>
    </citation>
    <scope>NUCLEOTIDE SEQUENCE</scope>
</reference>
<feature type="domain" description="C2H2-type" evidence="9">
    <location>
        <begin position="71"/>
        <end position="98"/>
    </location>
</feature>
<evidence type="ECO:0000256" key="7">
    <source>
        <dbReference type="ARBA" id="ARBA00023242"/>
    </source>
</evidence>
<dbReference type="AlphaFoldDB" id="A0A1E1W1D7"/>
<evidence type="ECO:0000256" key="4">
    <source>
        <dbReference type="ARBA" id="ARBA00022771"/>
    </source>
</evidence>
<keyword evidence="6" id="KW-0238">DNA-binding</keyword>
<keyword evidence="7" id="KW-0539">Nucleus</keyword>
<feature type="domain" description="C2H2-type" evidence="9">
    <location>
        <begin position="153"/>
        <end position="181"/>
    </location>
</feature>
<dbReference type="InterPro" id="IPR036236">
    <property type="entry name" value="Znf_C2H2_sf"/>
</dbReference>
<dbReference type="InterPro" id="IPR013087">
    <property type="entry name" value="Znf_C2H2_type"/>
</dbReference>
<evidence type="ECO:0000259" key="9">
    <source>
        <dbReference type="PROSITE" id="PS50157"/>
    </source>
</evidence>
<feature type="domain" description="C2H2-type" evidence="9">
    <location>
        <begin position="37"/>
        <end position="67"/>
    </location>
</feature>
<keyword evidence="2" id="KW-0479">Metal-binding</keyword>
<dbReference type="Gene3D" id="3.30.160.60">
    <property type="entry name" value="Classic Zinc Finger"/>
    <property type="match status" value="7"/>
</dbReference>
<gene>
    <name evidence="10" type="ORF">g.8628</name>
</gene>
<evidence type="ECO:0000256" key="2">
    <source>
        <dbReference type="ARBA" id="ARBA00022723"/>
    </source>
</evidence>
<dbReference type="SUPFAM" id="SSF57667">
    <property type="entry name" value="beta-beta-alpha zinc fingers"/>
    <property type="match status" value="5"/>
</dbReference>
<accession>A0A1E1W1D7</accession>
<sequence>MSDPKKHCCPYEGCKAAFNRPYRLTQHLLVHNNVKAYACCEENCCKSYTSKSHLERHINIVHRRYDEDVIYSCPTCQNKYANRQNLKRHIKIHHNLRIPFSCDSCNIDFKKKHQLSAHMYIHTGIKAFSCEICSKEFVTLLEKKKHMRCHKNYKCSECPQIFKQWSKYQAHLKSDHESKEYICDICGRAFKQRTHIIRHIRIHDPSKVIQCPYENCSRFYSRNSNLKQHMLMKHEKITHDCSICNAKLSTKKKLQEHTVKMHKSEQKVRVPKTKLMGRKVRKDIGSLKLSTALQLSGLPATSEKNPVEETELVVVNVA</sequence>
<feature type="domain" description="C2H2-type" evidence="9">
    <location>
        <begin position="128"/>
        <end position="155"/>
    </location>
</feature>
<keyword evidence="4 8" id="KW-0863">Zinc-finger</keyword>
<feature type="domain" description="C2H2-type" evidence="9">
    <location>
        <begin position="100"/>
        <end position="127"/>
    </location>
</feature>
<dbReference type="GO" id="GO:0008270">
    <property type="term" value="F:zinc ion binding"/>
    <property type="evidence" value="ECO:0007669"/>
    <property type="project" value="UniProtKB-KW"/>
</dbReference>
<dbReference type="Pfam" id="PF00096">
    <property type="entry name" value="zf-C2H2"/>
    <property type="match status" value="4"/>
</dbReference>
<dbReference type="Pfam" id="PF13894">
    <property type="entry name" value="zf-C2H2_4"/>
    <property type="match status" value="1"/>
</dbReference>
<dbReference type="GO" id="GO:0000978">
    <property type="term" value="F:RNA polymerase II cis-regulatory region sequence-specific DNA binding"/>
    <property type="evidence" value="ECO:0007669"/>
    <property type="project" value="TreeGrafter"/>
</dbReference>